<organism evidence="2 3">
    <name type="scientific">Paraburkholderia sediminicola</name>
    <dbReference type="NCBI Taxonomy" id="458836"/>
    <lineage>
        <taxon>Bacteria</taxon>
        <taxon>Pseudomonadati</taxon>
        <taxon>Pseudomonadota</taxon>
        <taxon>Betaproteobacteria</taxon>
        <taxon>Burkholderiales</taxon>
        <taxon>Burkholderiaceae</taxon>
        <taxon>Paraburkholderia</taxon>
    </lineage>
</organism>
<protein>
    <recommendedName>
        <fullName evidence="4">KAP NTPase domain-containing protein</fullName>
    </recommendedName>
</protein>
<evidence type="ECO:0000313" key="3">
    <source>
        <dbReference type="Proteomes" id="UP000494255"/>
    </source>
</evidence>
<feature type="region of interest" description="Disordered" evidence="1">
    <location>
        <begin position="709"/>
        <end position="731"/>
    </location>
</feature>
<keyword evidence="3" id="KW-1185">Reference proteome</keyword>
<evidence type="ECO:0000313" key="2">
    <source>
        <dbReference type="EMBL" id="CAB3704830.1"/>
    </source>
</evidence>
<dbReference type="AlphaFoldDB" id="A0A6J5BFQ3"/>
<dbReference type="Proteomes" id="UP000494255">
    <property type="component" value="Unassembled WGS sequence"/>
</dbReference>
<accession>A0A6J5BFQ3</accession>
<gene>
    <name evidence="2" type="ORF">LMG24238_03826</name>
</gene>
<sequence>MEAEFRRQFQDLAGGLSLLAHGKDHLKDLDPELFLDWGLERAGYGLGFREKLHALIETACKILNVDALALAFDDADTKFDSAIGVLEVIRKYLDTPRLVVLVTGDLELYSQLARDEFKKRLASQGSPDKRRDAQRVKMIDHLEEQYLLKLFPIRRRIQLRPLWNLLKHNEFALVSEKWPESSRQLKSVVEELMRRGLRIRGASDLNLFYEFLLKQPLRSVLQVLSRCAAFLCENDMEGNRDATWNANLSEAVSDSLRAIGLGSLYNYNVDVDAITAGEMPALIEAVFDLVVQDEDYDTVYLRPQPTDVGLKLSFAALAAEVTQFCADEPSAVFQYMLGGPGSVAVYGQYLRRSQPGVPAGYANQDSLRTRFKKYIGIGRKEDALHWAWHATAILAGPSPVTARRHLVDFGVIGLNKTTRANRVTVATAVQQCVMEANDLPALALGLVEVSGSGGRIYASIYNILGLLDRVLRIDADDSYATHDKVARELARVFKTPTISGPRWDGTVGEDEAYAAIDFTSSKDLSLTERESGCIDKLAHRVVRWLRHTQLLRSRIKPSAILIGKIWTRLFFSLERVSANRRGNVSVPDLMELFALCAINAVLVEEMDHRLPDDRVDLSQTWTRVDRSNPLTSRRIVTQKFESANVNMRDLPLTFLIASSPLILGLLASDTNYGTMLDKLEMETELPTSSFTCHVGSWHCMRKVRILGPKRKDQDGGEADAGRESDDVMDDA</sequence>
<name>A0A6J5BFQ3_9BURK</name>
<reference evidence="2 3" key="1">
    <citation type="submission" date="2020-04" db="EMBL/GenBank/DDBJ databases">
        <authorList>
            <person name="De Canck E."/>
        </authorList>
    </citation>
    <scope>NUCLEOTIDE SEQUENCE [LARGE SCALE GENOMIC DNA]</scope>
    <source>
        <strain evidence="2 3">LMG 24238</strain>
    </source>
</reference>
<dbReference type="EMBL" id="CADIKC010000005">
    <property type="protein sequence ID" value="CAB3704830.1"/>
    <property type="molecule type" value="Genomic_DNA"/>
</dbReference>
<evidence type="ECO:0000256" key="1">
    <source>
        <dbReference type="SAM" id="MobiDB-lite"/>
    </source>
</evidence>
<evidence type="ECO:0008006" key="4">
    <source>
        <dbReference type="Google" id="ProtNLM"/>
    </source>
</evidence>
<proteinExistence type="predicted"/>
<feature type="compositionally biased region" description="Basic and acidic residues" evidence="1">
    <location>
        <begin position="709"/>
        <end position="725"/>
    </location>
</feature>